<evidence type="ECO:0000313" key="2">
    <source>
        <dbReference type="Proteomes" id="UP000760494"/>
    </source>
</evidence>
<dbReference type="Proteomes" id="UP000760494">
    <property type="component" value="Unassembled WGS sequence"/>
</dbReference>
<sequence>MATNSETADSWNQSITLTLISTSQVTYDDLDLAVSCTFQVSRAIASVEDDVLPIRGPYEIDLVLSLAPSTPIKLYRVTLRALQEEVPTEGPDPWADAIIDRGSDRGSSPMSEIGELISGDTKSFPIWTGSVSGASDRTTLLNSSWSQILTTIHDNAPSGANLNVSGSNGTKGRDDSYKLPHTQALTVSPIKVENRTNGEIIDIHFEIEDTEDGIEAFESRITAILQIDNDGEGLQTGDPAGARQINFEFVLWAMPERFISLGGTDPVKMLRTFKVLCPPQASTTV</sequence>
<name>A0A2H3S128_FUSFU</name>
<protein>
    <submittedName>
        <fullName evidence="1">Uncharacterized protein</fullName>
    </submittedName>
</protein>
<evidence type="ECO:0000313" key="1">
    <source>
        <dbReference type="EMBL" id="VTT57926.1"/>
    </source>
</evidence>
<dbReference type="EMBL" id="CABFJX010000013">
    <property type="protein sequence ID" value="VTT57926.1"/>
    <property type="molecule type" value="Genomic_DNA"/>
</dbReference>
<gene>
    <name evidence="1" type="ORF">C2S_3559</name>
</gene>
<dbReference type="AlphaFoldDB" id="A0A2H3S128"/>
<reference evidence="1" key="1">
    <citation type="submission" date="2019-05" db="EMBL/GenBank/DDBJ databases">
        <authorList>
            <person name="Piombo E."/>
        </authorList>
    </citation>
    <scope>NUCLEOTIDE SEQUENCE</scope>
    <source>
        <strain evidence="1">C2S</strain>
    </source>
</reference>
<proteinExistence type="predicted"/>
<accession>A0A2H3S128</accession>
<comment type="caution">
    <text evidence="1">The sequence shown here is derived from an EMBL/GenBank/DDBJ whole genome shotgun (WGS) entry which is preliminary data.</text>
</comment>
<organism evidence="1 2">
    <name type="scientific">Fusarium fujikuroi</name>
    <name type="common">Bakanae and foot rot disease fungus</name>
    <name type="synonym">Gibberella fujikuroi</name>
    <dbReference type="NCBI Taxonomy" id="5127"/>
    <lineage>
        <taxon>Eukaryota</taxon>
        <taxon>Fungi</taxon>
        <taxon>Dikarya</taxon>
        <taxon>Ascomycota</taxon>
        <taxon>Pezizomycotina</taxon>
        <taxon>Sordariomycetes</taxon>
        <taxon>Hypocreomycetidae</taxon>
        <taxon>Hypocreales</taxon>
        <taxon>Nectriaceae</taxon>
        <taxon>Fusarium</taxon>
        <taxon>Fusarium fujikuroi species complex</taxon>
    </lineage>
</organism>